<feature type="transmembrane region" description="Helical" evidence="1">
    <location>
        <begin position="12"/>
        <end position="36"/>
    </location>
</feature>
<reference evidence="2 3" key="1">
    <citation type="journal article" date="2013" name="PLoS ONE">
        <title>Poles Apart: Arctic and Antarctic Octadecabacter strains Share High Genome Plasticity and a New Type of Xanthorhodopsin.</title>
        <authorList>
            <person name="Vollmers J."/>
            <person name="Voget S."/>
            <person name="Dietrich S."/>
            <person name="Gollnow K."/>
            <person name="Smits M."/>
            <person name="Meyer K."/>
            <person name="Brinkhoff T."/>
            <person name="Simon M."/>
            <person name="Daniel R."/>
        </authorList>
    </citation>
    <scope>NUCLEOTIDE SEQUENCE [LARGE SCALE GENOMIC DNA]</scope>
    <source>
        <strain evidence="2 3">307</strain>
    </source>
</reference>
<name>M9R8L8_9RHOB</name>
<evidence type="ECO:0000256" key="1">
    <source>
        <dbReference type="SAM" id="Phobius"/>
    </source>
</evidence>
<dbReference type="AlphaFoldDB" id="M9R8L8"/>
<keyword evidence="3" id="KW-1185">Reference proteome</keyword>
<keyword evidence="1" id="KW-0472">Membrane</keyword>
<dbReference type="OrthoDB" id="9912403at2"/>
<sequence>MTTPLNTAKLGFLLPAILNPATAAVVGIGIGLLWLLSDDDDKEATVDNMPIKRIKPAVRTAAQPLPTLQKLPTDIELVVADTAPAEIPELDQKEVIRSAMSELGKLSAAARAKKKAERENEAG</sequence>
<evidence type="ECO:0000313" key="3">
    <source>
        <dbReference type="Proteomes" id="UP000005307"/>
    </source>
</evidence>
<accession>M9R8L8</accession>
<proteinExistence type="predicted"/>
<dbReference type="EMBL" id="CP003740">
    <property type="protein sequence ID" value="AGI68143.1"/>
    <property type="molecule type" value="Genomic_DNA"/>
</dbReference>
<keyword evidence="1" id="KW-1133">Transmembrane helix</keyword>
<dbReference type="Proteomes" id="UP000005307">
    <property type="component" value="Chromosome"/>
</dbReference>
<organism evidence="2 3">
    <name type="scientific">Octadecabacter antarcticus 307</name>
    <dbReference type="NCBI Taxonomy" id="391626"/>
    <lineage>
        <taxon>Bacteria</taxon>
        <taxon>Pseudomonadati</taxon>
        <taxon>Pseudomonadota</taxon>
        <taxon>Alphaproteobacteria</taxon>
        <taxon>Rhodobacterales</taxon>
        <taxon>Roseobacteraceae</taxon>
        <taxon>Octadecabacter</taxon>
    </lineage>
</organism>
<gene>
    <name evidence="2" type="ORF">OAN307_c25460</name>
</gene>
<evidence type="ECO:0000313" key="2">
    <source>
        <dbReference type="EMBL" id="AGI68143.1"/>
    </source>
</evidence>
<keyword evidence="1" id="KW-0812">Transmembrane</keyword>
<dbReference type="HOGENOM" id="CLU_2024354_0_0_5"/>
<dbReference type="KEGG" id="oat:OAN307_c25460"/>
<protein>
    <submittedName>
        <fullName evidence="2">Uncharacterized protein</fullName>
    </submittedName>
</protein>